<evidence type="ECO:0000256" key="4">
    <source>
        <dbReference type="ARBA" id="ARBA00022999"/>
    </source>
</evidence>
<evidence type="ECO:0000259" key="8">
    <source>
        <dbReference type="PROSITE" id="PS50001"/>
    </source>
</evidence>
<dbReference type="SUPFAM" id="SSF158235">
    <property type="entry name" value="SOCS box-like"/>
    <property type="match status" value="1"/>
</dbReference>
<comment type="pathway">
    <text evidence="5">Protein modification.</text>
</comment>
<dbReference type="PANTHER" id="PTHR10155">
    <property type="entry name" value="PHOSPHATIDYLINOSITOL 3-KINASE REGULATORY SUBUNIT"/>
    <property type="match status" value="1"/>
</dbReference>
<dbReference type="GO" id="GO:0009968">
    <property type="term" value="P:negative regulation of signal transduction"/>
    <property type="evidence" value="ECO:0007669"/>
    <property type="project" value="UniProtKB-KW"/>
</dbReference>
<keyword evidence="1" id="KW-0341">Growth regulation</keyword>
<evidence type="ECO:0000256" key="1">
    <source>
        <dbReference type="ARBA" id="ARBA00022604"/>
    </source>
</evidence>
<dbReference type="PROSITE" id="PS50001">
    <property type="entry name" value="SH2"/>
    <property type="match status" value="1"/>
</dbReference>
<dbReference type="SMART" id="SM00252">
    <property type="entry name" value="SH2"/>
    <property type="match status" value="1"/>
</dbReference>
<evidence type="ECO:0000256" key="5">
    <source>
        <dbReference type="ARBA" id="ARBA00043952"/>
    </source>
</evidence>
<dbReference type="SMART" id="SM00253">
    <property type="entry name" value="SOCS"/>
    <property type="match status" value="1"/>
</dbReference>
<evidence type="ECO:0000313" key="10">
    <source>
        <dbReference type="EMBL" id="KAL1117177.1"/>
    </source>
</evidence>
<reference evidence="10 11" key="1">
    <citation type="submission" date="2024-07" db="EMBL/GenBank/DDBJ databases">
        <title>Chromosome-level genome assembly of the water stick insect Ranatra chinensis (Heteroptera: Nepidae).</title>
        <authorList>
            <person name="Liu X."/>
        </authorList>
    </citation>
    <scope>NUCLEOTIDE SEQUENCE [LARGE SCALE GENOMIC DNA]</scope>
    <source>
        <strain evidence="10">Cailab_2021Rc</strain>
        <tissue evidence="10">Muscle</tissue>
    </source>
</reference>
<evidence type="ECO:0000256" key="6">
    <source>
        <dbReference type="PROSITE-ProRule" id="PRU00191"/>
    </source>
</evidence>
<dbReference type="Pfam" id="PF07525">
    <property type="entry name" value="SOCS_box"/>
    <property type="match status" value="1"/>
</dbReference>
<evidence type="ECO:0000313" key="11">
    <source>
        <dbReference type="Proteomes" id="UP001558652"/>
    </source>
</evidence>
<feature type="domain" description="SOCS box" evidence="9">
    <location>
        <begin position="398"/>
        <end position="448"/>
    </location>
</feature>
<dbReference type="InterPro" id="IPR036036">
    <property type="entry name" value="SOCS_box-like_dom_sf"/>
</dbReference>
<dbReference type="InterPro" id="IPR000980">
    <property type="entry name" value="SH2"/>
</dbReference>
<accession>A0ABD0Y1V3</accession>
<keyword evidence="2" id="KW-0734">Signal transduction inhibitor</keyword>
<evidence type="ECO:0008006" key="12">
    <source>
        <dbReference type="Google" id="ProtNLM"/>
    </source>
</evidence>
<evidence type="ECO:0000259" key="9">
    <source>
        <dbReference type="PROSITE" id="PS50225"/>
    </source>
</evidence>
<dbReference type="PROSITE" id="PS50225">
    <property type="entry name" value="SOCS"/>
    <property type="match status" value="1"/>
</dbReference>
<protein>
    <recommendedName>
        <fullName evidence="12">Suppressor of cytokine signaling 7</fullName>
    </recommendedName>
</protein>
<dbReference type="Pfam" id="PF00017">
    <property type="entry name" value="SH2"/>
    <property type="match status" value="1"/>
</dbReference>
<dbReference type="AlphaFoldDB" id="A0ABD0Y1V3"/>
<evidence type="ECO:0000256" key="2">
    <source>
        <dbReference type="ARBA" id="ARBA00022700"/>
    </source>
</evidence>
<dbReference type="InterPro" id="IPR037346">
    <property type="entry name" value="SOCS7_SOCS"/>
</dbReference>
<feature type="region of interest" description="Disordered" evidence="7">
    <location>
        <begin position="244"/>
        <end position="266"/>
    </location>
</feature>
<feature type="region of interest" description="Disordered" evidence="7">
    <location>
        <begin position="139"/>
        <end position="191"/>
    </location>
</feature>
<dbReference type="CDD" id="cd10388">
    <property type="entry name" value="SH2_SOCS7"/>
    <property type="match status" value="1"/>
</dbReference>
<feature type="domain" description="SH2" evidence="8">
    <location>
        <begin position="297"/>
        <end position="403"/>
    </location>
</feature>
<dbReference type="EMBL" id="JBFDAA010000016">
    <property type="protein sequence ID" value="KAL1117177.1"/>
    <property type="molecule type" value="Genomic_DNA"/>
</dbReference>
<comment type="caution">
    <text evidence="10">The sequence shown here is derived from an EMBL/GenBank/DDBJ whole genome shotgun (WGS) entry which is preliminary data.</text>
</comment>
<dbReference type="CDD" id="cd03741">
    <property type="entry name" value="SOCS_SOCS7"/>
    <property type="match status" value="1"/>
</dbReference>
<dbReference type="SUPFAM" id="SSF55550">
    <property type="entry name" value="SH2 domain"/>
    <property type="match status" value="1"/>
</dbReference>
<evidence type="ECO:0000256" key="7">
    <source>
        <dbReference type="SAM" id="MobiDB-lite"/>
    </source>
</evidence>
<dbReference type="InterPro" id="IPR001496">
    <property type="entry name" value="SOCS_box"/>
</dbReference>
<name>A0ABD0Y1V3_9HEMI</name>
<organism evidence="10 11">
    <name type="scientific">Ranatra chinensis</name>
    <dbReference type="NCBI Taxonomy" id="642074"/>
    <lineage>
        <taxon>Eukaryota</taxon>
        <taxon>Metazoa</taxon>
        <taxon>Ecdysozoa</taxon>
        <taxon>Arthropoda</taxon>
        <taxon>Hexapoda</taxon>
        <taxon>Insecta</taxon>
        <taxon>Pterygota</taxon>
        <taxon>Neoptera</taxon>
        <taxon>Paraneoptera</taxon>
        <taxon>Hemiptera</taxon>
        <taxon>Heteroptera</taxon>
        <taxon>Panheteroptera</taxon>
        <taxon>Nepomorpha</taxon>
        <taxon>Nepidae</taxon>
        <taxon>Ranatrinae</taxon>
        <taxon>Ranatra</taxon>
    </lineage>
</organism>
<sequence>MCIYFLELYAWIIVTDKHITNKTIIKIFQYPESEEERSYCDPDEDSLCDESNFDTVKKKDIVWRSKPIDPPVEFQDSPRRSSSGSRLLVSAGSHNSLSVPPANRVDDSSFITSAMSHDMLTDLYNVPLDSDIYTLPIDTVKPSRPHHRKHHRHGKRRRRHTAVECEIEYQGDEEKRGSKRHSAPGQSEPVHMTLQEVRQFLHTLYSRHQQPPEEKQPQPKKAVKNSFSYLLKRTLCNMFRVKRRTPPPGERALPPLPEKVPTHPSTVPASVPTLLTNGDEGAVDFASSIEKVKDYGWYWGPISGEAAEKILSNEPDGSFIVRDSSDHHYIFSLTFRLNGCVRHVRIEHDQGNFSFGSCTKFKSQTIVEFIETAVEHSRSGRYLFFLHRRPILGPMRVQLLHPVSRFKHVQSLQHMCRFVIVKTVRRDLIASLPLPRRLIDYLSSPHYYSEQLIDHQDQPSSPPSLHLFSFMPPN</sequence>
<feature type="compositionally biased region" description="Pro residues" evidence="7">
    <location>
        <begin position="246"/>
        <end position="258"/>
    </location>
</feature>
<dbReference type="SMART" id="SM00969">
    <property type="entry name" value="SOCS_box"/>
    <property type="match status" value="1"/>
</dbReference>
<keyword evidence="11" id="KW-1185">Reference proteome</keyword>
<dbReference type="InterPro" id="IPR036860">
    <property type="entry name" value="SH2_dom_sf"/>
</dbReference>
<keyword evidence="4 6" id="KW-0727">SH2 domain</keyword>
<feature type="region of interest" description="Disordered" evidence="7">
    <location>
        <begin position="69"/>
        <end position="105"/>
    </location>
</feature>
<gene>
    <name evidence="10" type="ORF">AAG570_004504</name>
</gene>
<dbReference type="PANTHER" id="PTHR10155:SF5">
    <property type="entry name" value="SUPPRESSOR OF CYTOKINE SIGNALING 7"/>
    <property type="match status" value="1"/>
</dbReference>
<feature type="compositionally biased region" description="Basic residues" evidence="7">
    <location>
        <begin position="143"/>
        <end position="160"/>
    </location>
</feature>
<proteinExistence type="predicted"/>
<dbReference type="InterPro" id="IPR035866">
    <property type="entry name" value="SOCS7_SH2"/>
</dbReference>
<dbReference type="Proteomes" id="UP001558652">
    <property type="component" value="Unassembled WGS sequence"/>
</dbReference>
<dbReference type="Gene3D" id="3.30.505.10">
    <property type="entry name" value="SH2 domain"/>
    <property type="match status" value="1"/>
</dbReference>
<feature type="compositionally biased region" description="Low complexity" evidence="7">
    <location>
        <begin position="80"/>
        <end position="93"/>
    </location>
</feature>
<dbReference type="FunFam" id="1.10.750.20:FF:000002">
    <property type="entry name" value="Suppressor of cytokine signaling 2"/>
    <property type="match status" value="1"/>
</dbReference>
<keyword evidence="3" id="KW-0833">Ubl conjugation pathway</keyword>
<evidence type="ECO:0000256" key="3">
    <source>
        <dbReference type="ARBA" id="ARBA00022786"/>
    </source>
</evidence>